<proteinExistence type="predicted"/>
<organism evidence="2 3">
    <name type="scientific">Obba rivulosa</name>
    <dbReference type="NCBI Taxonomy" id="1052685"/>
    <lineage>
        <taxon>Eukaryota</taxon>
        <taxon>Fungi</taxon>
        <taxon>Dikarya</taxon>
        <taxon>Basidiomycota</taxon>
        <taxon>Agaricomycotina</taxon>
        <taxon>Agaricomycetes</taxon>
        <taxon>Polyporales</taxon>
        <taxon>Gelatoporiaceae</taxon>
        <taxon>Obba</taxon>
    </lineage>
</organism>
<reference evidence="2 3" key="1">
    <citation type="submission" date="2016-07" db="EMBL/GenBank/DDBJ databases">
        <title>Draft genome of the white-rot fungus Obba rivulosa 3A-2.</title>
        <authorList>
            <consortium name="DOE Joint Genome Institute"/>
            <person name="Miettinen O."/>
            <person name="Riley R."/>
            <person name="Acob R."/>
            <person name="Barry K."/>
            <person name="Cullen D."/>
            <person name="De Vries R."/>
            <person name="Hainaut M."/>
            <person name="Hatakka A."/>
            <person name="Henrissat B."/>
            <person name="Hilden K."/>
            <person name="Kuo R."/>
            <person name="Labutti K."/>
            <person name="Lipzen A."/>
            <person name="Makela M.R."/>
            <person name="Sandor L."/>
            <person name="Spatafora J.W."/>
            <person name="Grigoriev I.V."/>
            <person name="Hibbett D.S."/>
        </authorList>
    </citation>
    <scope>NUCLEOTIDE SEQUENCE [LARGE SCALE GENOMIC DNA]</scope>
    <source>
        <strain evidence="2 3">3A-2</strain>
    </source>
</reference>
<feature type="compositionally biased region" description="Polar residues" evidence="1">
    <location>
        <begin position="103"/>
        <end position="113"/>
    </location>
</feature>
<dbReference type="Proteomes" id="UP000250043">
    <property type="component" value="Unassembled WGS sequence"/>
</dbReference>
<evidence type="ECO:0000256" key="1">
    <source>
        <dbReference type="SAM" id="MobiDB-lite"/>
    </source>
</evidence>
<gene>
    <name evidence="2" type="ORF">OBBRIDRAFT_290784</name>
</gene>
<evidence type="ECO:0000313" key="2">
    <source>
        <dbReference type="EMBL" id="OCH93572.1"/>
    </source>
</evidence>
<sequence length="126" mass="13474">MRITRVVRAAVKCIVCMNGIMEGTAGSILIFALYDPGTRLWHNNRLDSVHWMASTQMAGNSIKYERQVSFAQVTYSCKVGTSEPLSRASISDNGLAPGNACPTNSRSNCSYSEGSGNTSSLTGTST</sequence>
<dbReference type="AlphaFoldDB" id="A0A8E2J2V2"/>
<feature type="region of interest" description="Disordered" evidence="1">
    <location>
        <begin position="103"/>
        <end position="126"/>
    </location>
</feature>
<keyword evidence="3" id="KW-1185">Reference proteome</keyword>
<accession>A0A8E2J2V2</accession>
<dbReference type="EMBL" id="KV722353">
    <property type="protein sequence ID" value="OCH93572.1"/>
    <property type="molecule type" value="Genomic_DNA"/>
</dbReference>
<name>A0A8E2J2V2_9APHY</name>
<protein>
    <submittedName>
        <fullName evidence="2">Uncharacterized protein</fullName>
    </submittedName>
</protein>
<feature type="compositionally biased region" description="Low complexity" evidence="1">
    <location>
        <begin position="114"/>
        <end position="126"/>
    </location>
</feature>
<evidence type="ECO:0000313" key="3">
    <source>
        <dbReference type="Proteomes" id="UP000250043"/>
    </source>
</evidence>